<dbReference type="Proteomes" id="UP001065322">
    <property type="component" value="Chromosome"/>
</dbReference>
<dbReference type="SUPFAM" id="SSF53850">
    <property type="entry name" value="Periplasmic binding protein-like II"/>
    <property type="match status" value="1"/>
</dbReference>
<evidence type="ECO:0000313" key="2">
    <source>
        <dbReference type="Proteomes" id="UP001065322"/>
    </source>
</evidence>
<protein>
    <submittedName>
        <fullName evidence="1">Transporter substrate-binding domain-containing protein</fullName>
    </submittedName>
</protein>
<name>A0ABY6AFS0_9GAMM</name>
<reference evidence="2" key="1">
    <citation type="submission" date="2020-06" db="EMBL/GenBank/DDBJ databases">
        <title>Thalassolituus marinus alknpb1M-1, a hydrocarbon-degrading bacterium isolated from the deep-sea overlying water using an in-situ strategy from the South China Sea basin.</title>
        <authorList>
            <person name="Dong C."/>
            <person name="Chen Y."/>
            <person name="Shao Z."/>
        </authorList>
    </citation>
    <scope>NUCLEOTIDE SEQUENCE [LARGE SCALE GENOMIC DNA]</scope>
    <source>
        <strain evidence="2">alknpb1M-1</strain>
    </source>
</reference>
<gene>
    <name evidence="1" type="ORF">HUF19_14925</name>
</gene>
<dbReference type="EMBL" id="CP054475">
    <property type="protein sequence ID" value="UXD88645.1"/>
    <property type="molecule type" value="Genomic_DNA"/>
</dbReference>
<proteinExistence type="predicted"/>
<dbReference type="RefSeq" id="WP_260997373.1">
    <property type="nucleotide sequence ID" value="NZ_CP054475.1"/>
</dbReference>
<sequence>MGLSLVGLLRILLFLALLSGIAVLIMGSNHSAERAPQPVHIRVLAIEYPPFTSVGTDGDGLSFRLLNQLLKPYNWYAGAEYLPPARAPLAVNKSSGWLASFFPARADSEHAQVITLAPAAIRMGLFRQRQQTPFRWSSLDELKGKTLATIRSGSAGAFITPFIDAGMQPVFVNNLDQGILMLAEGRVDYVLSVEDTGWYYARLHKLDVNRLQFSDTIISTFPHVVYVNREHPQGPQLIRLLQEAVR</sequence>
<dbReference type="Gene3D" id="3.40.190.10">
    <property type="entry name" value="Periplasmic binding protein-like II"/>
    <property type="match status" value="1"/>
</dbReference>
<accession>A0ABY6AFS0</accession>
<keyword evidence="2" id="KW-1185">Reference proteome</keyword>
<evidence type="ECO:0000313" key="1">
    <source>
        <dbReference type="EMBL" id="UXD88645.1"/>
    </source>
</evidence>
<organism evidence="1 2">
    <name type="scientific">Thalassolituus hydrocarboniclasticus</name>
    <dbReference type="NCBI Taxonomy" id="2742796"/>
    <lineage>
        <taxon>Bacteria</taxon>
        <taxon>Pseudomonadati</taxon>
        <taxon>Pseudomonadota</taxon>
        <taxon>Gammaproteobacteria</taxon>
        <taxon>Oceanospirillales</taxon>
        <taxon>Oceanospirillaceae</taxon>
        <taxon>Thalassolituus</taxon>
    </lineage>
</organism>